<dbReference type="GO" id="GO:0016020">
    <property type="term" value="C:membrane"/>
    <property type="evidence" value="ECO:0007669"/>
    <property type="project" value="TreeGrafter"/>
</dbReference>
<proteinExistence type="inferred from homology"/>
<name>F0Y2I1_AURAN</name>
<dbReference type="EMBL" id="GL833123">
    <property type="protein sequence ID" value="EGB10707.1"/>
    <property type="molecule type" value="Genomic_DNA"/>
</dbReference>
<dbReference type="GeneID" id="20223751"/>
<dbReference type="KEGG" id="aaf:AURANDRAFT_62142"/>
<accession>F0Y2I1</accession>
<dbReference type="eggNOG" id="ENOG502QR2P">
    <property type="taxonomic scope" value="Eukaryota"/>
</dbReference>
<keyword evidence="1" id="KW-0560">Oxidoreductase</keyword>
<dbReference type="InParanoid" id="F0Y2I1"/>
<organism evidence="4">
    <name type="scientific">Aureococcus anophagefferens</name>
    <name type="common">Harmful bloom alga</name>
    <dbReference type="NCBI Taxonomy" id="44056"/>
    <lineage>
        <taxon>Eukaryota</taxon>
        <taxon>Sar</taxon>
        <taxon>Stramenopiles</taxon>
        <taxon>Ochrophyta</taxon>
        <taxon>Pelagophyceae</taxon>
        <taxon>Pelagomonadales</taxon>
        <taxon>Pelagomonadaceae</taxon>
        <taxon>Aureococcus</taxon>
    </lineage>
</organism>
<dbReference type="Pfam" id="PF13640">
    <property type="entry name" value="2OG-FeII_Oxy_3"/>
    <property type="match status" value="1"/>
</dbReference>
<evidence type="ECO:0000313" key="4">
    <source>
        <dbReference type="Proteomes" id="UP000002729"/>
    </source>
</evidence>
<evidence type="ECO:0000313" key="3">
    <source>
        <dbReference type="EMBL" id="EGB10707.1"/>
    </source>
</evidence>
<dbReference type="OrthoDB" id="204005at2759"/>
<dbReference type="PROSITE" id="PS51471">
    <property type="entry name" value="FE2OG_OXY"/>
    <property type="match status" value="1"/>
</dbReference>
<evidence type="ECO:0000259" key="2">
    <source>
        <dbReference type="PROSITE" id="PS51471"/>
    </source>
</evidence>
<keyword evidence="1" id="KW-0479">Metal-binding</keyword>
<keyword evidence="1" id="KW-0408">Iron</keyword>
<comment type="similarity">
    <text evidence="1">Belongs to the iron/ascorbate-dependent oxidoreductase family.</text>
</comment>
<gene>
    <name evidence="3" type="ORF">AURANDRAFT_62142</name>
</gene>
<dbReference type="AlphaFoldDB" id="F0Y2I1"/>
<dbReference type="Gene3D" id="2.60.120.620">
    <property type="entry name" value="q2cbj1_9rhob like domain"/>
    <property type="match status" value="1"/>
</dbReference>
<feature type="domain" description="Fe2OG dioxygenase" evidence="2">
    <location>
        <begin position="49"/>
        <end position="156"/>
    </location>
</feature>
<dbReference type="PANTHER" id="PTHR14650">
    <property type="entry name" value="PROLYL HYDROXYLASE-RELATED"/>
    <property type="match status" value="1"/>
</dbReference>
<dbReference type="GO" id="GO:0046872">
    <property type="term" value="F:metal ion binding"/>
    <property type="evidence" value="ECO:0007669"/>
    <property type="project" value="UniProtKB-KW"/>
</dbReference>
<sequence length="365" mass="37489">MAALFHQGGRTAVVPDAARLGGAAAAVVDALRDRAAAVITEHLGARGLVAAGALLTRLSAAPADDALELDAGHAYWEPHVDRDNVAAYAYSALVYLGDQGADFAGGTLEFLDGDGARAVRPRRGLLVAFSSGAENAHRVSRVTAGDRFSLAFCSPYDAMAVTAAQQRALAVGLCAASALLLAVFGLRYQGAVYDVDAATTFATTSPSACDFLTCEASGCDKALNPHYCVDNGGCSPTPWRPEDCAESCSLADCAARDPDGADSCAGVDCPNARCEAALGLCGDDAPFQCLEGSARFGCSGDAYGWASVADTLCSSCCDARTCAPPRPHVVGGDRDGHGCIASAGYSWCKPLDKCVRSWKTPCPDA</sequence>
<reference evidence="3 4" key="1">
    <citation type="journal article" date="2011" name="Proc. Natl. Acad. Sci. U.S.A.">
        <title>Niche of harmful alga Aureococcus anophagefferens revealed through ecogenomics.</title>
        <authorList>
            <person name="Gobler C.J."/>
            <person name="Berry D.L."/>
            <person name="Dyhrman S.T."/>
            <person name="Wilhelm S.W."/>
            <person name="Salamov A."/>
            <person name="Lobanov A.V."/>
            <person name="Zhang Y."/>
            <person name="Collier J.L."/>
            <person name="Wurch L.L."/>
            <person name="Kustka A.B."/>
            <person name="Dill B.D."/>
            <person name="Shah M."/>
            <person name="VerBerkmoes N.C."/>
            <person name="Kuo A."/>
            <person name="Terry A."/>
            <person name="Pangilinan J."/>
            <person name="Lindquist E.A."/>
            <person name="Lucas S."/>
            <person name="Paulsen I.T."/>
            <person name="Hattenrath-Lehmann T.K."/>
            <person name="Talmage S.C."/>
            <person name="Walker E.A."/>
            <person name="Koch F."/>
            <person name="Burson A.M."/>
            <person name="Marcoval M.A."/>
            <person name="Tang Y.Z."/>
            <person name="Lecleir G.R."/>
            <person name="Coyne K.J."/>
            <person name="Berg G.M."/>
            <person name="Bertrand E.M."/>
            <person name="Saito M.A."/>
            <person name="Gladyshev V.N."/>
            <person name="Grigoriev I.V."/>
        </authorList>
    </citation>
    <scope>NUCLEOTIDE SEQUENCE [LARGE SCALE GENOMIC DNA]</scope>
    <source>
        <strain evidence="4">CCMP 1984</strain>
    </source>
</reference>
<dbReference type="GO" id="GO:0016491">
    <property type="term" value="F:oxidoreductase activity"/>
    <property type="evidence" value="ECO:0007669"/>
    <property type="project" value="UniProtKB-KW"/>
</dbReference>
<keyword evidence="4" id="KW-1185">Reference proteome</keyword>
<dbReference type="InterPro" id="IPR039210">
    <property type="entry name" value="OGFOD3"/>
</dbReference>
<dbReference type="Proteomes" id="UP000002729">
    <property type="component" value="Unassembled WGS sequence"/>
</dbReference>
<protein>
    <recommendedName>
        <fullName evidence="2">Fe2OG dioxygenase domain-containing protein</fullName>
    </recommendedName>
</protein>
<evidence type="ECO:0000256" key="1">
    <source>
        <dbReference type="RuleBase" id="RU003682"/>
    </source>
</evidence>
<dbReference type="RefSeq" id="XP_009034298.1">
    <property type="nucleotide sequence ID" value="XM_009036050.1"/>
</dbReference>
<dbReference type="InterPro" id="IPR005123">
    <property type="entry name" value="Oxoglu/Fe-dep_dioxygenase_dom"/>
</dbReference>
<dbReference type="PANTHER" id="PTHR14650:SF1">
    <property type="entry name" value="2-OXOGLUTARATE AND IRON-DEPENDENT OXYGENASE DOMAIN-CONTAINING PROTEIN 3"/>
    <property type="match status" value="1"/>
</dbReference>
<dbReference type="InterPro" id="IPR044862">
    <property type="entry name" value="Pro_4_hyd_alph_FE2OG_OXY"/>
</dbReference>